<evidence type="ECO:0000313" key="5">
    <source>
        <dbReference type="EMBL" id="ABW82985.1"/>
    </source>
</evidence>
<dbReference type="CDD" id="cd00834">
    <property type="entry name" value="KAS_I_II"/>
    <property type="match status" value="1"/>
</dbReference>
<dbReference type="InterPro" id="IPR020841">
    <property type="entry name" value="PKS_Beta-ketoAc_synthase_dom"/>
</dbReference>
<sequence length="421" mass="44334">MSNRVVITGLGVVSALGYDWETFWNALLAGKSGIRPWQPDEVEGFPVQYAAPVDLADFERTFARAAELAQPMERRSRFGLMAARGALADAGLAGKVRHNTGVAVGSGVPERCSADMLLALGPAGPRWENLYARRAELNASMRPGNDHLAALVARSYGCDGPVLNFSTACAGAAHAIGSSFRMIRDGETDCMLAGGADSVLNLMTMLGLNLIGAPSTSEDHGDKLCRPFDSARSGFVAAEGGAMLVLESERRARSRGARIYAEICGFGSSLDAYRVTAPHPEGRGAALAMRKALADAGLQPGAIGYINAHGTSTPLNDVAETRAIKSVFADGGHYRKLMVSASKSQIGHMIAAAGAPECIATVLALHAGHVPPTLNLDHPDPECDLDYVPHLARRAPIQAALSNSFGFGGLNVSLALRRYQE</sequence>
<evidence type="ECO:0000259" key="4">
    <source>
        <dbReference type="PROSITE" id="PS52004"/>
    </source>
</evidence>
<dbReference type="GO" id="GO:0004315">
    <property type="term" value="F:3-oxoacyl-[acyl-carrier-protein] synthase activity"/>
    <property type="evidence" value="ECO:0007669"/>
    <property type="project" value="TreeGrafter"/>
</dbReference>
<feature type="domain" description="Ketosynthase family 3 (KS3)" evidence="4">
    <location>
        <begin position="2"/>
        <end position="418"/>
    </location>
</feature>
<comment type="similarity">
    <text evidence="1 3">Belongs to the thiolase-like superfamily. Beta-ketoacyl-ACP synthases family.</text>
</comment>
<dbReference type="InterPro" id="IPR000794">
    <property type="entry name" value="Beta-ketoacyl_synthase"/>
</dbReference>
<dbReference type="InterPro" id="IPR016039">
    <property type="entry name" value="Thiolase-like"/>
</dbReference>
<dbReference type="PANTHER" id="PTHR11712">
    <property type="entry name" value="POLYKETIDE SYNTHASE-RELATED"/>
    <property type="match status" value="1"/>
</dbReference>
<reference evidence="5" key="1">
    <citation type="journal article" date="2008" name="Appl. Environ. Microbiol.">
        <title>Forest soil metagenome gene cluster involved in antifungal activity expression in Escherichia coli.</title>
        <authorList>
            <person name="Chung E.J."/>
            <person name="Lim H.K."/>
            <person name="Kim J.C."/>
            <person name="Choi G.J."/>
            <person name="Park E.J."/>
            <person name="Lee M.H."/>
            <person name="Chung Y.R."/>
            <person name="Lee S.W."/>
        </authorList>
    </citation>
    <scope>NUCLEOTIDE SEQUENCE</scope>
</reference>
<dbReference type="SUPFAM" id="SSF53901">
    <property type="entry name" value="Thiolase-like"/>
    <property type="match status" value="2"/>
</dbReference>
<dbReference type="Pfam" id="PF02801">
    <property type="entry name" value="Ketoacyl-synt_C"/>
    <property type="match status" value="1"/>
</dbReference>
<evidence type="ECO:0000256" key="3">
    <source>
        <dbReference type="RuleBase" id="RU003694"/>
    </source>
</evidence>
<dbReference type="EMBL" id="EU099626">
    <property type="protein sequence ID" value="ABW82985.1"/>
    <property type="molecule type" value="Genomic_DNA"/>
</dbReference>
<dbReference type="PANTHER" id="PTHR11712:SF325">
    <property type="entry name" value="3-OXOACYL-(ACYL-CARRIER-PROTEIN) SYNTHASE II FABF"/>
    <property type="match status" value="1"/>
</dbReference>
<accession>B0LFU0</accession>
<dbReference type="FunFam" id="3.40.47.10:FF:000029">
    <property type="entry name" value="3-oxoacyl-[acyl-carrier-protein] synthase 1"/>
    <property type="match status" value="1"/>
</dbReference>
<dbReference type="GO" id="GO:0005829">
    <property type="term" value="C:cytosol"/>
    <property type="evidence" value="ECO:0007669"/>
    <property type="project" value="TreeGrafter"/>
</dbReference>
<name>B0LFU0_9BACT</name>
<dbReference type="NCBIfam" id="NF005589">
    <property type="entry name" value="PRK07314.1"/>
    <property type="match status" value="1"/>
</dbReference>
<protein>
    <submittedName>
        <fullName evidence="5">3-oxoacyl-(Acyl-carrier-protein) synthase II</fullName>
    </submittedName>
</protein>
<keyword evidence="2 3" id="KW-0808">Transferase</keyword>
<evidence type="ECO:0000256" key="2">
    <source>
        <dbReference type="ARBA" id="ARBA00022679"/>
    </source>
</evidence>
<organism evidence="5">
    <name type="scientific">uncultured bacterium pEAF66</name>
    <dbReference type="NCBI Taxonomy" id="480414"/>
    <lineage>
        <taxon>Bacteria</taxon>
        <taxon>environmental samples</taxon>
    </lineage>
</organism>
<dbReference type="Pfam" id="PF00109">
    <property type="entry name" value="ketoacyl-synt"/>
    <property type="match status" value="1"/>
</dbReference>
<dbReference type="InterPro" id="IPR014030">
    <property type="entry name" value="Ketoacyl_synth_N"/>
</dbReference>
<dbReference type="PROSITE" id="PS52004">
    <property type="entry name" value="KS3_2"/>
    <property type="match status" value="1"/>
</dbReference>
<dbReference type="SMART" id="SM00825">
    <property type="entry name" value="PKS_KS"/>
    <property type="match status" value="1"/>
</dbReference>
<proteinExistence type="inferred from homology"/>
<dbReference type="InterPro" id="IPR014031">
    <property type="entry name" value="Ketoacyl_synth_C"/>
</dbReference>
<dbReference type="AlphaFoldDB" id="B0LFU0"/>
<evidence type="ECO:0000256" key="1">
    <source>
        <dbReference type="ARBA" id="ARBA00008467"/>
    </source>
</evidence>
<dbReference type="Gene3D" id="3.40.47.10">
    <property type="match status" value="1"/>
</dbReference>
<dbReference type="GO" id="GO:0006633">
    <property type="term" value="P:fatty acid biosynthetic process"/>
    <property type="evidence" value="ECO:0007669"/>
    <property type="project" value="TreeGrafter"/>
</dbReference>